<gene>
    <name evidence="1" type="ORF">HOLleu_43053</name>
</gene>
<dbReference type="Proteomes" id="UP001152320">
    <property type="component" value="Unassembled WGS sequence"/>
</dbReference>
<proteinExistence type="predicted"/>
<keyword evidence="2" id="KW-1185">Reference proteome</keyword>
<protein>
    <submittedName>
        <fullName evidence="1">Uncharacterized protein</fullName>
    </submittedName>
</protein>
<dbReference type="EMBL" id="JAIZAY010000196">
    <property type="protein sequence ID" value="KAJ8018775.1"/>
    <property type="molecule type" value="Genomic_DNA"/>
</dbReference>
<comment type="caution">
    <text evidence="1">The sequence shown here is derived from an EMBL/GenBank/DDBJ whole genome shotgun (WGS) entry which is preliminary data.</text>
</comment>
<dbReference type="AlphaFoldDB" id="A0A9Q0YB36"/>
<reference evidence="1" key="1">
    <citation type="submission" date="2021-10" db="EMBL/GenBank/DDBJ databases">
        <title>Tropical sea cucumber genome reveals ecological adaptation and Cuvierian tubules defense mechanism.</title>
        <authorList>
            <person name="Chen T."/>
        </authorList>
    </citation>
    <scope>NUCLEOTIDE SEQUENCE</scope>
    <source>
        <strain evidence="1">Nanhai2018</strain>
        <tissue evidence="1">Muscle</tissue>
    </source>
</reference>
<sequence length="95" mass="10369">MIAFHLPSHDAGLCSEEIYKRAKTLKVIPPDRPIISGVGTLSEGLSGYVDSLLNPLLPNIPSFIQDTTHFLRVLNNIGTLPSNALLMTSCHIPLY</sequence>
<dbReference type="OrthoDB" id="9905391at2759"/>
<name>A0A9Q0YB36_HOLLE</name>
<evidence type="ECO:0000313" key="1">
    <source>
        <dbReference type="EMBL" id="KAJ8018775.1"/>
    </source>
</evidence>
<evidence type="ECO:0000313" key="2">
    <source>
        <dbReference type="Proteomes" id="UP001152320"/>
    </source>
</evidence>
<organism evidence="1 2">
    <name type="scientific">Holothuria leucospilota</name>
    <name type="common">Black long sea cucumber</name>
    <name type="synonym">Mertensiothuria leucospilota</name>
    <dbReference type="NCBI Taxonomy" id="206669"/>
    <lineage>
        <taxon>Eukaryota</taxon>
        <taxon>Metazoa</taxon>
        <taxon>Echinodermata</taxon>
        <taxon>Eleutherozoa</taxon>
        <taxon>Echinozoa</taxon>
        <taxon>Holothuroidea</taxon>
        <taxon>Aspidochirotacea</taxon>
        <taxon>Aspidochirotida</taxon>
        <taxon>Holothuriidae</taxon>
        <taxon>Holothuria</taxon>
    </lineage>
</organism>
<accession>A0A9Q0YB36</accession>